<accession>A0A8S0QT90</accession>
<dbReference type="Proteomes" id="UP000594638">
    <property type="component" value="Unassembled WGS sequence"/>
</dbReference>
<reference evidence="1 2" key="1">
    <citation type="submission" date="2019-12" db="EMBL/GenBank/DDBJ databases">
        <authorList>
            <person name="Alioto T."/>
            <person name="Alioto T."/>
            <person name="Gomez Garrido J."/>
        </authorList>
    </citation>
    <scope>NUCLEOTIDE SEQUENCE [LARGE SCALE GENOMIC DNA]</scope>
</reference>
<sequence>MGGSKEKDMADIYAEAGLSPPIPTERIMEAMGNPCSEWMMPEAAVDWFELEPVEWTAIKAIYELPLEKRFFRMIQGKRNLFVTHLLMPTKEQHDKNEYVKLDKFFMRRLAEEKKKKPLSSG</sequence>
<dbReference type="Gramene" id="OE9A047374T1">
    <property type="protein sequence ID" value="OE9A047374C1"/>
    <property type="gene ID" value="OE9A047374"/>
</dbReference>
<dbReference type="EMBL" id="CACTIH010001927">
    <property type="protein sequence ID" value="CAA2968952.1"/>
    <property type="molecule type" value="Genomic_DNA"/>
</dbReference>
<comment type="caution">
    <text evidence="1">The sequence shown here is derived from an EMBL/GenBank/DDBJ whole genome shotgun (WGS) entry which is preliminary data.</text>
</comment>
<proteinExistence type="predicted"/>
<evidence type="ECO:0000313" key="2">
    <source>
        <dbReference type="Proteomes" id="UP000594638"/>
    </source>
</evidence>
<dbReference type="AlphaFoldDB" id="A0A8S0QT90"/>
<organism evidence="1 2">
    <name type="scientific">Olea europaea subsp. europaea</name>
    <dbReference type="NCBI Taxonomy" id="158383"/>
    <lineage>
        <taxon>Eukaryota</taxon>
        <taxon>Viridiplantae</taxon>
        <taxon>Streptophyta</taxon>
        <taxon>Embryophyta</taxon>
        <taxon>Tracheophyta</taxon>
        <taxon>Spermatophyta</taxon>
        <taxon>Magnoliopsida</taxon>
        <taxon>eudicotyledons</taxon>
        <taxon>Gunneridae</taxon>
        <taxon>Pentapetalae</taxon>
        <taxon>asterids</taxon>
        <taxon>lamiids</taxon>
        <taxon>Lamiales</taxon>
        <taxon>Oleaceae</taxon>
        <taxon>Oleeae</taxon>
        <taxon>Olea</taxon>
    </lineage>
</organism>
<keyword evidence="2" id="KW-1185">Reference proteome</keyword>
<gene>
    <name evidence="1" type="ORF">OLEA9_A047374</name>
</gene>
<evidence type="ECO:0000313" key="1">
    <source>
        <dbReference type="EMBL" id="CAA2968952.1"/>
    </source>
</evidence>
<name>A0A8S0QT90_OLEEU</name>
<protein>
    <submittedName>
        <fullName evidence="1">Uncharacterized protein</fullName>
    </submittedName>
</protein>